<name>F0YP25_AURAN</name>
<gene>
    <name evidence="1" type="ORF">AURANDRAFT_68270</name>
</gene>
<evidence type="ECO:0000313" key="1">
    <source>
        <dbReference type="EMBL" id="EGB03135.1"/>
    </source>
</evidence>
<evidence type="ECO:0000313" key="2">
    <source>
        <dbReference type="Proteomes" id="UP000002729"/>
    </source>
</evidence>
<dbReference type="InParanoid" id="F0YP25"/>
<organism evidence="2">
    <name type="scientific">Aureococcus anophagefferens</name>
    <name type="common">Harmful bloom alga</name>
    <dbReference type="NCBI Taxonomy" id="44056"/>
    <lineage>
        <taxon>Eukaryota</taxon>
        <taxon>Sar</taxon>
        <taxon>Stramenopiles</taxon>
        <taxon>Ochrophyta</taxon>
        <taxon>Pelagophyceae</taxon>
        <taxon>Pelagomonadales</taxon>
        <taxon>Pelagomonadaceae</taxon>
        <taxon>Aureococcus</taxon>
    </lineage>
</organism>
<dbReference type="AlphaFoldDB" id="F0YP25"/>
<proteinExistence type="predicted"/>
<dbReference type="GeneID" id="20226695"/>
<protein>
    <submittedName>
        <fullName evidence="1">Uncharacterized protein</fullName>
    </submittedName>
</protein>
<dbReference type="Proteomes" id="UP000002729">
    <property type="component" value="Unassembled WGS sequence"/>
</dbReference>
<dbReference type="RefSeq" id="XP_009042170.1">
    <property type="nucleotide sequence ID" value="XM_009043922.1"/>
</dbReference>
<dbReference type="EMBL" id="GL833192">
    <property type="protein sequence ID" value="EGB03135.1"/>
    <property type="molecule type" value="Genomic_DNA"/>
</dbReference>
<accession>F0YP25</accession>
<keyword evidence="2" id="KW-1185">Reference proteome</keyword>
<dbReference type="KEGG" id="aaf:AURANDRAFT_68270"/>
<sequence>MPRLPPENARCNLRLSHDTDALIGHWYSDVKIDRLRVLGLGFQSLLTLERLPVTIGEIRQTVLMTRRQVEVAAKLRPNCQKSACRVLDRERYESAKLLVEGCFQMLQHVPGPVLPYHTRALEAVVTPSKLSKYVP</sequence>
<reference evidence="1 2" key="1">
    <citation type="journal article" date="2011" name="Proc. Natl. Acad. Sci. U.S.A.">
        <title>Niche of harmful alga Aureococcus anophagefferens revealed through ecogenomics.</title>
        <authorList>
            <person name="Gobler C.J."/>
            <person name="Berry D.L."/>
            <person name="Dyhrman S.T."/>
            <person name="Wilhelm S.W."/>
            <person name="Salamov A."/>
            <person name="Lobanov A.V."/>
            <person name="Zhang Y."/>
            <person name="Collier J.L."/>
            <person name="Wurch L.L."/>
            <person name="Kustka A.B."/>
            <person name="Dill B.D."/>
            <person name="Shah M."/>
            <person name="VerBerkmoes N.C."/>
            <person name="Kuo A."/>
            <person name="Terry A."/>
            <person name="Pangilinan J."/>
            <person name="Lindquist E.A."/>
            <person name="Lucas S."/>
            <person name="Paulsen I.T."/>
            <person name="Hattenrath-Lehmann T.K."/>
            <person name="Talmage S.C."/>
            <person name="Walker E.A."/>
            <person name="Koch F."/>
            <person name="Burson A.M."/>
            <person name="Marcoval M.A."/>
            <person name="Tang Y.Z."/>
            <person name="Lecleir G.R."/>
            <person name="Coyne K.J."/>
            <person name="Berg G.M."/>
            <person name="Bertrand E.M."/>
            <person name="Saito M.A."/>
            <person name="Gladyshev V.N."/>
            <person name="Grigoriev I.V."/>
        </authorList>
    </citation>
    <scope>NUCLEOTIDE SEQUENCE [LARGE SCALE GENOMIC DNA]</scope>
    <source>
        <strain evidence="2">CCMP 1984</strain>
    </source>
</reference>